<evidence type="ECO:0000256" key="1">
    <source>
        <dbReference type="ARBA" id="ARBA00004651"/>
    </source>
</evidence>
<dbReference type="PANTHER" id="PTHR30572:SF4">
    <property type="entry name" value="ABC TRANSPORTER PERMEASE YTRF"/>
    <property type="match status" value="1"/>
</dbReference>
<dbReference type="EMBL" id="JBBMFF010000270">
    <property type="protein sequence ID" value="MEQ2512287.1"/>
    <property type="molecule type" value="Genomic_DNA"/>
</dbReference>
<proteinExistence type="inferred from homology"/>
<evidence type="ECO:0000256" key="5">
    <source>
        <dbReference type="ARBA" id="ARBA00023136"/>
    </source>
</evidence>
<feature type="transmembrane region" description="Helical" evidence="7">
    <location>
        <begin position="319"/>
        <end position="341"/>
    </location>
</feature>
<evidence type="ECO:0000256" key="6">
    <source>
        <dbReference type="ARBA" id="ARBA00038076"/>
    </source>
</evidence>
<keyword evidence="10" id="KW-1185">Reference proteome</keyword>
<dbReference type="Pfam" id="PF02687">
    <property type="entry name" value="FtsX"/>
    <property type="match status" value="1"/>
</dbReference>
<keyword evidence="4 7" id="KW-1133">Transmembrane helix</keyword>
<evidence type="ECO:0000256" key="4">
    <source>
        <dbReference type="ARBA" id="ARBA00022989"/>
    </source>
</evidence>
<comment type="caution">
    <text evidence="9">The sequence shown here is derived from an EMBL/GenBank/DDBJ whole genome shotgun (WGS) entry which is preliminary data.</text>
</comment>
<sequence length="388" mass="42579">MSQKNGHALESVTLTAMLRRWTSSLLLIAVAAAGALSAMILQNLTIRQENALCNTIENTTISCTVTNAKGTDSGNLQMLSAFVEMLEGKRRLRECYLDDYVKNVRAKAKMSLEKPEGATLSRILSIDSDPALSQAEGVYVQFFEDWEEGVLRGQEQVCLISSDLVTDGEYITVAADMGESARLRIIGTVTNGPSNEIYCPYFMSWSEGVSVAFLTDSCSFDIRNNQKLEESKSYIYEWFVRPDLSNQMDGLTFGVLIHDETYQKNIEEIQANLSMLHLLLPVLIIVCGGIGFFASFLATRGRTKEFAVMRCLGMKQCKIFGLVMGELSILAFTGAFFGIAGGILLEGEIQTSALLHAALMTGIFLLGSAVAALRITSINVMNLMKVED</sequence>
<reference evidence="9 10" key="1">
    <citation type="submission" date="2024-03" db="EMBL/GenBank/DDBJ databases">
        <title>Human intestinal bacterial collection.</title>
        <authorList>
            <person name="Pauvert C."/>
            <person name="Hitch T.C.A."/>
            <person name="Clavel T."/>
        </authorList>
    </citation>
    <scope>NUCLEOTIDE SEQUENCE [LARGE SCALE GENOMIC DNA]</scope>
    <source>
        <strain evidence="9 10">CLA-AA-H192</strain>
    </source>
</reference>
<evidence type="ECO:0000259" key="8">
    <source>
        <dbReference type="Pfam" id="PF02687"/>
    </source>
</evidence>
<comment type="subcellular location">
    <subcellularLocation>
        <location evidence="1">Cell membrane</location>
        <topology evidence="1">Multi-pass membrane protein</topology>
    </subcellularLocation>
</comment>
<accession>A0ABV1GA33</accession>
<gene>
    <name evidence="9" type="ORF">WMO66_13720</name>
</gene>
<evidence type="ECO:0000256" key="7">
    <source>
        <dbReference type="SAM" id="Phobius"/>
    </source>
</evidence>
<protein>
    <submittedName>
        <fullName evidence="9">ABC transporter permease</fullName>
    </submittedName>
</protein>
<keyword evidence="3 7" id="KW-0812">Transmembrane</keyword>
<comment type="similarity">
    <text evidence="6">Belongs to the ABC-4 integral membrane protein family.</text>
</comment>
<feature type="transmembrane region" description="Helical" evidence="7">
    <location>
        <begin position="275"/>
        <end position="298"/>
    </location>
</feature>
<evidence type="ECO:0000256" key="3">
    <source>
        <dbReference type="ARBA" id="ARBA00022692"/>
    </source>
</evidence>
<evidence type="ECO:0000313" key="9">
    <source>
        <dbReference type="EMBL" id="MEQ2512287.1"/>
    </source>
</evidence>
<organism evidence="9 10">
    <name type="scientific">Faecousia intestinalis</name>
    <dbReference type="NCBI Taxonomy" id="3133167"/>
    <lineage>
        <taxon>Bacteria</taxon>
        <taxon>Bacillati</taxon>
        <taxon>Bacillota</taxon>
        <taxon>Clostridia</taxon>
        <taxon>Eubacteriales</taxon>
        <taxon>Oscillospiraceae</taxon>
        <taxon>Faecousia</taxon>
    </lineage>
</organism>
<feature type="transmembrane region" description="Helical" evidence="7">
    <location>
        <begin position="353"/>
        <end position="375"/>
    </location>
</feature>
<dbReference type="RefSeq" id="WP_349136970.1">
    <property type="nucleotide sequence ID" value="NZ_JBBMFF010000270.1"/>
</dbReference>
<dbReference type="Proteomes" id="UP001491552">
    <property type="component" value="Unassembled WGS sequence"/>
</dbReference>
<name>A0ABV1GA33_9FIRM</name>
<keyword evidence="5 7" id="KW-0472">Membrane</keyword>
<feature type="domain" description="ABC3 transporter permease C-terminal" evidence="8">
    <location>
        <begin position="282"/>
        <end position="376"/>
    </location>
</feature>
<feature type="transmembrane region" description="Helical" evidence="7">
    <location>
        <begin position="21"/>
        <end position="41"/>
    </location>
</feature>
<dbReference type="InterPro" id="IPR050250">
    <property type="entry name" value="Macrolide_Exporter_MacB"/>
</dbReference>
<dbReference type="InterPro" id="IPR003838">
    <property type="entry name" value="ABC3_permease_C"/>
</dbReference>
<keyword evidence="2" id="KW-1003">Cell membrane</keyword>
<evidence type="ECO:0000313" key="10">
    <source>
        <dbReference type="Proteomes" id="UP001491552"/>
    </source>
</evidence>
<evidence type="ECO:0000256" key="2">
    <source>
        <dbReference type="ARBA" id="ARBA00022475"/>
    </source>
</evidence>
<dbReference type="PANTHER" id="PTHR30572">
    <property type="entry name" value="MEMBRANE COMPONENT OF TRANSPORTER-RELATED"/>
    <property type="match status" value="1"/>
</dbReference>